<keyword evidence="2" id="KW-1185">Reference proteome</keyword>
<dbReference type="GeneID" id="55013086"/>
<dbReference type="KEGG" id="vg:55013086"/>
<proteinExistence type="predicted"/>
<reference evidence="2" key="1">
    <citation type="submission" date="2019-03" db="EMBL/GenBank/DDBJ databases">
        <authorList>
            <person name="Olsen N.S."/>
            <person name="Kot W."/>
            <person name="Hansen L.H."/>
        </authorList>
    </citation>
    <scope>NUCLEOTIDE SEQUENCE [LARGE SCALE GENOMIC DNA]</scope>
</reference>
<dbReference type="Proteomes" id="UP000297092">
    <property type="component" value="Segment"/>
</dbReference>
<name>A0A4D6DZ04_9CAUD</name>
<accession>A0A4D6DZ04</accession>
<sequence>MANAYIARGVDSQKVLAYVLRDSDTESLIAHTRKEGEPEEAEAVLAELKKVGVPPAIAFLIHGIPEDTLQEVAEPLWGERVELEHVGVVE</sequence>
<evidence type="ECO:0000313" key="1">
    <source>
        <dbReference type="EMBL" id="QBZ71508.1"/>
    </source>
</evidence>
<dbReference type="RefSeq" id="YP_009821602.1">
    <property type="nucleotide sequence ID" value="NC_048177.1"/>
</dbReference>
<protein>
    <submittedName>
        <fullName evidence="1">Uncharacterized protein</fullName>
    </submittedName>
</protein>
<dbReference type="EMBL" id="MK629528">
    <property type="protein sequence ID" value="QBZ71508.1"/>
    <property type="molecule type" value="Genomic_DNA"/>
</dbReference>
<evidence type="ECO:0000313" key="2">
    <source>
        <dbReference type="Proteomes" id="UP000297092"/>
    </source>
</evidence>
<organism evidence="1 2">
    <name type="scientific">Escherichia phage Lidtsur</name>
    <dbReference type="NCBI Taxonomy" id="2562235"/>
    <lineage>
        <taxon>Viruses</taxon>
        <taxon>Duplodnaviria</taxon>
        <taxon>Heunggongvirae</taxon>
        <taxon>Uroviricota</taxon>
        <taxon>Caudoviricetes</taxon>
        <taxon>Autographivirales</taxon>
        <taxon>Autoscriptoviridae</taxon>
        <taxon>Stentvirinae</taxon>
        <taxon>Bonnellvirus</taxon>
        <taxon>Bonnellvirus lidtsur</taxon>
    </lineage>
</organism>